<dbReference type="Proteomes" id="UP000075920">
    <property type="component" value="Unassembled WGS sequence"/>
</dbReference>
<dbReference type="SUPFAM" id="SSF57625">
    <property type="entry name" value="Invertebrate chitin-binding proteins"/>
    <property type="match status" value="4"/>
</dbReference>
<keyword evidence="2" id="KW-0732">Signal</keyword>
<evidence type="ECO:0000256" key="1">
    <source>
        <dbReference type="SAM" id="MobiDB-lite"/>
    </source>
</evidence>
<evidence type="ECO:0000259" key="3">
    <source>
        <dbReference type="PROSITE" id="PS50940"/>
    </source>
</evidence>
<dbReference type="PROSITE" id="PS50940">
    <property type="entry name" value="CHIT_BIND_II"/>
    <property type="match status" value="1"/>
</dbReference>
<dbReference type="EnsemblMetazoa" id="AMIN016189-RA">
    <property type="protein sequence ID" value="AMIN016189-PA"/>
    <property type="gene ID" value="AMIN016189"/>
</dbReference>
<reference evidence="4" key="2">
    <citation type="submission" date="2020-05" db="UniProtKB">
        <authorList>
            <consortium name="EnsemblMetazoa"/>
        </authorList>
    </citation>
    <scope>IDENTIFICATION</scope>
    <source>
        <strain evidence="4">MINIMUS1</strain>
    </source>
</reference>
<evidence type="ECO:0000256" key="2">
    <source>
        <dbReference type="SAM" id="SignalP"/>
    </source>
</evidence>
<dbReference type="VEuPathDB" id="VectorBase:AMIN016189"/>
<evidence type="ECO:0000313" key="4">
    <source>
        <dbReference type="EnsemblMetazoa" id="AMIN016189-PA"/>
    </source>
</evidence>
<dbReference type="PANTHER" id="PTHR21523">
    <property type="match status" value="1"/>
</dbReference>
<evidence type="ECO:0000313" key="5">
    <source>
        <dbReference type="Proteomes" id="UP000075920"/>
    </source>
</evidence>
<organism evidence="4 5">
    <name type="scientific">Anopheles minimus</name>
    <dbReference type="NCBI Taxonomy" id="112268"/>
    <lineage>
        <taxon>Eukaryota</taxon>
        <taxon>Metazoa</taxon>
        <taxon>Ecdysozoa</taxon>
        <taxon>Arthropoda</taxon>
        <taxon>Hexapoda</taxon>
        <taxon>Insecta</taxon>
        <taxon>Pterygota</taxon>
        <taxon>Neoptera</taxon>
        <taxon>Endopterygota</taxon>
        <taxon>Diptera</taxon>
        <taxon>Nematocera</taxon>
        <taxon>Culicoidea</taxon>
        <taxon>Culicidae</taxon>
        <taxon>Anophelinae</taxon>
        <taxon>Anopheles</taxon>
    </lineage>
</organism>
<dbReference type="PANTHER" id="PTHR21523:SF47">
    <property type="entry name" value="SALIVARY GLUE PROTEIN SGS-3"/>
    <property type="match status" value="1"/>
</dbReference>
<proteinExistence type="predicted"/>
<feature type="compositionally biased region" description="Low complexity" evidence="1">
    <location>
        <begin position="312"/>
        <end position="323"/>
    </location>
</feature>
<dbReference type="InterPro" id="IPR002557">
    <property type="entry name" value="Chitin-bd_dom"/>
</dbReference>
<keyword evidence="5" id="KW-1185">Reference proteome</keyword>
<reference evidence="5" key="1">
    <citation type="submission" date="2013-03" db="EMBL/GenBank/DDBJ databases">
        <title>The Genome Sequence of Anopheles minimus MINIMUS1.</title>
        <authorList>
            <consortium name="The Broad Institute Genomics Platform"/>
            <person name="Neafsey D.E."/>
            <person name="Walton C."/>
            <person name="Walker B."/>
            <person name="Young S.K."/>
            <person name="Zeng Q."/>
            <person name="Gargeya S."/>
            <person name="Fitzgerald M."/>
            <person name="Haas B."/>
            <person name="Abouelleil A."/>
            <person name="Allen A.W."/>
            <person name="Alvarado L."/>
            <person name="Arachchi H.M."/>
            <person name="Berlin A.M."/>
            <person name="Chapman S.B."/>
            <person name="Gainer-Dewar J."/>
            <person name="Goldberg J."/>
            <person name="Griggs A."/>
            <person name="Gujja S."/>
            <person name="Hansen M."/>
            <person name="Howarth C."/>
            <person name="Imamovic A."/>
            <person name="Ireland A."/>
            <person name="Larimer J."/>
            <person name="McCowan C."/>
            <person name="Murphy C."/>
            <person name="Pearson M."/>
            <person name="Poon T.W."/>
            <person name="Priest M."/>
            <person name="Roberts A."/>
            <person name="Saif S."/>
            <person name="Shea T."/>
            <person name="Sisk P."/>
            <person name="Sykes S."/>
            <person name="Wortman J."/>
            <person name="Nusbaum C."/>
            <person name="Birren B."/>
        </authorList>
    </citation>
    <scope>NUCLEOTIDE SEQUENCE [LARGE SCALE GENOMIC DNA]</scope>
    <source>
        <strain evidence="5">MINIMUS1</strain>
    </source>
</reference>
<dbReference type="GO" id="GO:0008061">
    <property type="term" value="F:chitin binding"/>
    <property type="evidence" value="ECO:0007669"/>
    <property type="project" value="InterPro"/>
</dbReference>
<feature type="region of interest" description="Disordered" evidence="1">
    <location>
        <begin position="902"/>
        <end position="923"/>
    </location>
</feature>
<dbReference type="SMART" id="SM00494">
    <property type="entry name" value="ChtBD2"/>
    <property type="match status" value="9"/>
</dbReference>
<dbReference type="GO" id="GO:0005576">
    <property type="term" value="C:extracellular region"/>
    <property type="evidence" value="ECO:0007669"/>
    <property type="project" value="InterPro"/>
</dbReference>
<name>A0A3F2Z130_9DIPT</name>
<feature type="chain" id="PRO_5017786174" description="Chitin-binding type-2 domain-containing protein" evidence="2">
    <location>
        <begin position="27"/>
        <end position="923"/>
    </location>
</feature>
<feature type="signal peptide" evidence="2">
    <location>
        <begin position="1"/>
        <end position="26"/>
    </location>
</feature>
<feature type="region of interest" description="Disordered" evidence="1">
    <location>
        <begin position="310"/>
        <end position="334"/>
    </location>
</feature>
<accession>A0A3F2Z130</accession>
<feature type="domain" description="Chitin-binding type-2" evidence="3">
    <location>
        <begin position="540"/>
        <end position="605"/>
    </location>
</feature>
<sequence>MASSGGSWSVVCRLGILLLVTGWCASEPQPAYTNLCQPRCWSGEREERSRWPVSASINQYWECLAEGGAWYARLRLCPAGGMWFDATNQQCALTESPVRQPLCGRRYPSAGQQFADGNELCPNPSCATLELIDTLWGYADPAYFLQCRPVPDGSWQLELMPCAPGTWFHFVQQVCVTPEVWEACDGTEGGDDGATTPEVTTPELTTPELTTVEVTTPEITTQEITTVSTPAPGTDDDVVLPADPCSGPRCATAQEINTLWIHPTASMFYQCRPFMSGWAPQEMPCAPGTLFSYFQQVCVHAQDWVDECGDNVTVEPPTTAEPPTSEPPTSDPGQPPSVIDCLVPNCLLFQDEVVRLPSNDGPQYFYRCIFLLQTVWIPFQDICPAGKYFNFVNQACVDPSQWEDVCPSDPVVTTQLTTVSPTPTMVPPPTPLPVVCGSPRCITEADRSILWPSTVADMYYRCEWFERLFQFVPMPIRCANSFFFDFQQQTCVNPLDWVDICPIFPTLPPTNCPDCCPTCPPASTDPPNDPNLPLPIICGAPRCVTEQERNFQWPALNPNEYYRCVDNDDGWVQATLQQCPEGELFQTLEQRCVPAAEHDNSVCPIYPPPPVSPPTEQPDPDTCLEDFNLQPILPIICDIARCTTETERSVLWPLNDPTRYLVCQLQEATGQYVPVQNDCSPGQSFDFLAQCCRAAPQVSVCPVYPPINTEPPPPEQPVCLTDAFDPSPLIPIECDVPRCTSEIERATRWPSAEPEQYYQCVEMTVGLYEPILLTCESPGSFDFFLQCCTVETQPLDVCGVLMEPVPDPNTLPLPIVCDKPRCSTELERNFIWPATDRKLLYLCEPEPPIVGSSEMTFSARMYTCADGKVFHPWRQDCVPEHECRLNVCPFFNVTVTGNTTTTTTTATTPGMGVGPILTPPNIG</sequence>
<dbReference type="InterPro" id="IPR036508">
    <property type="entry name" value="Chitin-bd_dom_sf"/>
</dbReference>
<dbReference type="AlphaFoldDB" id="A0A3F2Z130"/>
<protein>
    <recommendedName>
        <fullName evidence="3">Chitin-binding type-2 domain-containing protein</fullName>
    </recommendedName>
</protein>
<feature type="compositionally biased region" description="Pro residues" evidence="1">
    <location>
        <begin position="324"/>
        <end position="334"/>
    </location>
</feature>